<name>A0A8H5AVQ3_9AGAR</name>
<reference evidence="2 3" key="1">
    <citation type="journal article" date="2020" name="ISME J.">
        <title>Uncovering the hidden diversity of litter-decomposition mechanisms in mushroom-forming fungi.</title>
        <authorList>
            <person name="Floudas D."/>
            <person name="Bentzer J."/>
            <person name="Ahren D."/>
            <person name="Johansson T."/>
            <person name="Persson P."/>
            <person name="Tunlid A."/>
        </authorList>
    </citation>
    <scope>NUCLEOTIDE SEQUENCE [LARGE SCALE GENOMIC DNA]</scope>
    <source>
        <strain evidence="2 3">CBS 101986</strain>
    </source>
</reference>
<comment type="caution">
    <text evidence="2">The sequence shown here is derived from an EMBL/GenBank/DDBJ whole genome shotgun (WGS) entry which is preliminary data.</text>
</comment>
<organism evidence="2 3">
    <name type="scientific">Psilocybe cf. subviscida</name>
    <dbReference type="NCBI Taxonomy" id="2480587"/>
    <lineage>
        <taxon>Eukaryota</taxon>
        <taxon>Fungi</taxon>
        <taxon>Dikarya</taxon>
        <taxon>Basidiomycota</taxon>
        <taxon>Agaricomycotina</taxon>
        <taxon>Agaricomycetes</taxon>
        <taxon>Agaricomycetidae</taxon>
        <taxon>Agaricales</taxon>
        <taxon>Agaricineae</taxon>
        <taxon>Strophariaceae</taxon>
        <taxon>Psilocybe</taxon>
    </lineage>
</organism>
<proteinExistence type="predicted"/>
<evidence type="ECO:0000256" key="1">
    <source>
        <dbReference type="SAM" id="MobiDB-lite"/>
    </source>
</evidence>
<dbReference type="AlphaFoldDB" id="A0A8H5AVQ3"/>
<accession>A0A8H5AVQ3</accession>
<dbReference type="EMBL" id="JAACJJ010000056">
    <property type="protein sequence ID" value="KAF5311945.1"/>
    <property type="molecule type" value="Genomic_DNA"/>
</dbReference>
<evidence type="ECO:0000313" key="3">
    <source>
        <dbReference type="Proteomes" id="UP000567179"/>
    </source>
</evidence>
<protein>
    <submittedName>
        <fullName evidence="2">Uncharacterized protein</fullName>
    </submittedName>
</protein>
<sequence>MMRVDTAEINQIAPSDPDYLGSPSFTLATGVRMLIEEVRKLREEKCALHRSPPPCPPPPSEMVDDVLLPTPFLKIAKPGWRTIVPGHERRKPGQEPHQKQELLISSFEIPLVANVGSQAGCSPWPWGDWKQDSIGAGMAPPSNSQPASLFKARKLNQ</sequence>
<evidence type="ECO:0000313" key="2">
    <source>
        <dbReference type="EMBL" id="KAF5311945.1"/>
    </source>
</evidence>
<dbReference type="Proteomes" id="UP000567179">
    <property type="component" value="Unassembled WGS sequence"/>
</dbReference>
<keyword evidence="3" id="KW-1185">Reference proteome</keyword>
<gene>
    <name evidence="2" type="ORF">D9619_002351</name>
</gene>
<feature type="region of interest" description="Disordered" evidence="1">
    <location>
        <begin position="126"/>
        <end position="157"/>
    </location>
</feature>